<dbReference type="PROSITE" id="PS51699">
    <property type="entry name" value="SEA_DG"/>
    <property type="match status" value="1"/>
</dbReference>
<evidence type="ECO:0000256" key="13">
    <source>
        <dbReference type="ARBA" id="ARBA00034100"/>
    </source>
</evidence>
<dbReference type="InterPro" id="IPR015919">
    <property type="entry name" value="Cadherin-like_sf"/>
</dbReference>
<evidence type="ECO:0000256" key="6">
    <source>
        <dbReference type="ARBA" id="ARBA00023242"/>
    </source>
</evidence>
<dbReference type="InterPro" id="IPR030398">
    <property type="entry name" value="SEA_DG_dom"/>
</dbReference>
<evidence type="ECO:0000256" key="2">
    <source>
        <dbReference type="ARBA" id="ARBA00004239"/>
    </source>
</evidence>
<evidence type="ECO:0000256" key="3">
    <source>
        <dbReference type="ARBA" id="ARBA00004642"/>
    </source>
</evidence>
<keyword evidence="15" id="KW-0472">Membrane</keyword>
<evidence type="ECO:0000256" key="1">
    <source>
        <dbReference type="ARBA" id="ARBA00004135"/>
    </source>
</evidence>
<dbReference type="GeneID" id="100368987"/>
<evidence type="ECO:0000256" key="7">
    <source>
        <dbReference type="ARBA" id="ARBA00023257"/>
    </source>
</evidence>
<keyword evidence="15" id="KW-0812">Transmembrane</keyword>
<evidence type="ECO:0000256" key="8">
    <source>
        <dbReference type="ARBA" id="ARBA00023567"/>
    </source>
</evidence>
<feature type="region of interest" description="Disordered" evidence="14">
    <location>
        <begin position="29"/>
        <end position="73"/>
    </location>
</feature>
<accession>A0ABM0MH16</accession>
<evidence type="ECO:0000256" key="9">
    <source>
        <dbReference type="ARBA" id="ARBA00024991"/>
    </source>
</evidence>
<feature type="domain" description="Peptidase S72" evidence="16">
    <location>
        <begin position="177"/>
        <end position="290"/>
    </location>
</feature>
<comment type="subcellular location">
    <subcellularLocation>
        <location evidence="1">Cell membrane</location>
        <location evidence="1">Sarcolemma</location>
    </subcellularLocation>
    <subcellularLocation>
        <location evidence="3">Nucleus</location>
        <location evidence="3">Nucleoplasm</location>
    </subcellularLocation>
    <subcellularLocation>
        <location evidence="13">Postsynaptic cell membrane</location>
    </subcellularLocation>
    <subcellularLocation>
        <location evidence="2">Secreted</location>
        <location evidence="2">Extracellular space</location>
    </subcellularLocation>
</comment>
<evidence type="ECO:0000256" key="4">
    <source>
        <dbReference type="ARBA" id="ARBA00022553"/>
    </source>
</evidence>
<evidence type="ECO:0000256" key="5">
    <source>
        <dbReference type="ARBA" id="ARBA00023018"/>
    </source>
</evidence>
<keyword evidence="15" id="KW-1133">Transmembrane helix</keyword>
<feature type="transmembrane region" description="Helical" evidence="15">
    <location>
        <begin position="320"/>
        <end position="346"/>
    </location>
</feature>
<evidence type="ECO:0000313" key="18">
    <source>
        <dbReference type="RefSeq" id="XP_006819307.1"/>
    </source>
</evidence>
<organism evidence="17 18">
    <name type="scientific">Saccoglossus kowalevskii</name>
    <name type="common">Acorn worm</name>
    <dbReference type="NCBI Taxonomy" id="10224"/>
    <lineage>
        <taxon>Eukaryota</taxon>
        <taxon>Metazoa</taxon>
        <taxon>Hemichordata</taxon>
        <taxon>Enteropneusta</taxon>
        <taxon>Harrimaniidae</taxon>
        <taxon>Saccoglossus</taxon>
    </lineage>
</organism>
<gene>
    <name evidence="18" type="primary">LOC100368987</name>
</gene>
<feature type="region of interest" description="Disordered" evidence="14">
    <location>
        <begin position="374"/>
        <end position="464"/>
    </location>
</feature>
<keyword evidence="7" id="KW-0628">Postsynaptic cell membrane</keyword>
<keyword evidence="6" id="KW-0539">Nucleus</keyword>
<dbReference type="PANTHER" id="PTHR21559:SF21">
    <property type="entry name" value="DYSTROGLYCAN 1"/>
    <property type="match status" value="1"/>
</dbReference>
<name>A0ABM0MH16_SACKO</name>
<comment type="function">
    <text evidence="9">Transmembrane protein that plays important roles in connecting the extracellular matrix to the cytoskeleton. Acts as a cell adhesion receptor in both muscle and non-muscle tissues. Receptor for both DMD and UTRN and, through these interactions, scaffolds axin to the cytoskeleton. Also functions in cell adhesion-mediated signaling and implicated in cell polarity.</text>
</comment>
<evidence type="ECO:0000313" key="17">
    <source>
        <dbReference type="Proteomes" id="UP000694865"/>
    </source>
</evidence>
<protein>
    <recommendedName>
        <fullName evidence="10">Dystroglycan 1</fullName>
    </recommendedName>
    <alternativeName>
        <fullName evidence="12">Dystroglycan</fullName>
    </alternativeName>
    <alternativeName>
        <fullName evidence="11">Dystrophin-associated glycoprotein 1</fullName>
    </alternativeName>
</protein>
<sequence length="464" mass="51115">MTVKPSPSMSKTAVPSRVYVTPTDESTQVIITPTPTPPHVTKKPVVPIKPLYPSKEPPRTALPGPTQKPNQKPQLMNHIDRVYAYEGEMLVYRVPEDTFYDEEDGSTRNLKLMLLSIDGGILHKMSWIQFDSSSQTIYGLPMAEQAGKHEYVMTAIDSFGDIARDAFEVVVVASVNKPNHEFSITLSNDYEEFENDVHKKLDLIDRIAKLYGDDSADTISISYFKKGSTIFGWSNNTLPQEPCPETKIGELTKLIRDTSNGIEGEPSQALKDALAPEYEVVNIGFKPLGSCTDGYSEGTTADPSGPDAAESAKSTSEDDIWLITIVPAVIFAVVVLIGGLIAFCLYRRCRKGKLSDEDKHTFISKGIPIIFANELDENDKPPSSKTPLIMKDEKPPLPPEYPGKSSPTTQPLLSHAPSSKGDDIDEEEDPPYEPPPPFSSSPDSRQSTPRYTPAYRSPPPYVPP</sequence>
<dbReference type="Proteomes" id="UP000694865">
    <property type="component" value="Unplaced"/>
</dbReference>
<dbReference type="PANTHER" id="PTHR21559">
    <property type="entry name" value="DYSTROGLYCAN-RELATED"/>
    <property type="match status" value="1"/>
</dbReference>
<keyword evidence="5" id="KW-0770">Synapse</keyword>
<dbReference type="SUPFAM" id="SSF49313">
    <property type="entry name" value="Cadherin-like"/>
    <property type="match status" value="1"/>
</dbReference>
<keyword evidence="17" id="KW-1185">Reference proteome</keyword>
<proteinExistence type="predicted"/>
<comment type="function">
    <text evidence="8">The dystroglycan complex is involved in a number of processes including laminin and basement membrane assembly, sarcolemmal stability, cell survival, peripheral nerve myelination, nodal structure, cell migration, and epithelial polarization.</text>
</comment>
<dbReference type="Pfam" id="PF05454">
    <property type="entry name" value="DAG1"/>
    <property type="match status" value="1"/>
</dbReference>
<dbReference type="SMART" id="SM00736">
    <property type="entry name" value="CADG"/>
    <property type="match status" value="1"/>
</dbReference>
<reference evidence="18" key="1">
    <citation type="submission" date="2025-08" db="UniProtKB">
        <authorList>
            <consortium name="RefSeq"/>
        </authorList>
    </citation>
    <scope>IDENTIFICATION</scope>
    <source>
        <tissue evidence="18">Testes</tissue>
    </source>
</reference>
<dbReference type="InterPro" id="IPR006644">
    <property type="entry name" value="Cadg"/>
</dbReference>
<evidence type="ECO:0000256" key="12">
    <source>
        <dbReference type="ARBA" id="ARBA00031034"/>
    </source>
</evidence>
<dbReference type="InterPro" id="IPR013783">
    <property type="entry name" value="Ig-like_fold"/>
</dbReference>
<dbReference type="InterPro" id="IPR008465">
    <property type="entry name" value="DAG1_C"/>
</dbReference>
<dbReference type="RefSeq" id="XP_006819307.1">
    <property type="nucleotide sequence ID" value="XM_006819244.1"/>
</dbReference>
<evidence type="ECO:0000259" key="16">
    <source>
        <dbReference type="PROSITE" id="PS51699"/>
    </source>
</evidence>
<evidence type="ECO:0000256" key="15">
    <source>
        <dbReference type="SAM" id="Phobius"/>
    </source>
</evidence>
<dbReference type="Gene3D" id="2.60.40.10">
    <property type="entry name" value="Immunoglobulins"/>
    <property type="match status" value="1"/>
</dbReference>
<evidence type="ECO:0000256" key="14">
    <source>
        <dbReference type="SAM" id="MobiDB-lite"/>
    </source>
</evidence>
<evidence type="ECO:0000256" key="11">
    <source>
        <dbReference type="ARBA" id="ARBA00030092"/>
    </source>
</evidence>
<keyword evidence="4" id="KW-0597">Phosphoprotein</keyword>
<evidence type="ECO:0000256" key="10">
    <source>
        <dbReference type="ARBA" id="ARBA00026224"/>
    </source>
</evidence>